<organism evidence="2 3">
    <name type="scientific">Halomonas heilongjiangensis</name>
    <dbReference type="NCBI Taxonomy" id="1387883"/>
    <lineage>
        <taxon>Bacteria</taxon>
        <taxon>Pseudomonadati</taxon>
        <taxon>Pseudomonadota</taxon>
        <taxon>Gammaproteobacteria</taxon>
        <taxon>Oceanospirillales</taxon>
        <taxon>Halomonadaceae</taxon>
        <taxon>Halomonas</taxon>
    </lineage>
</organism>
<dbReference type="AlphaFoldDB" id="A0A2N7TU95"/>
<accession>A0A2N7TU95</accession>
<proteinExistence type="predicted"/>
<evidence type="ECO:0000256" key="1">
    <source>
        <dbReference type="SAM" id="MobiDB-lite"/>
    </source>
</evidence>
<feature type="compositionally biased region" description="Basic and acidic residues" evidence="1">
    <location>
        <begin position="222"/>
        <end position="233"/>
    </location>
</feature>
<sequence>MKNNQRNTSPDKETNSMNIVEQAAEEEMAIQKKKAKEASLEEESRLIREALVEKARNMEHIGVKAEVDPLPSAEISIEDIQRSHEPQKGFLEDENDFLWSGDCMSALITVTIGGNTMNLGRMNFTYGDLGNGKWGAKMLLDEHDPTMAQLRGLQGSGRTKSVDKLLKKIEHALNEAVPREFGFDQVGADHRTKDGRNLMRRLIEGETPRQIQDSNGPSLEQEINKDEELSMSP</sequence>
<dbReference type="EMBL" id="PNRE01000009">
    <property type="protein sequence ID" value="PMR71746.1"/>
    <property type="molecule type" value="Genomic_DNA"/>
</dbReference>
<evidence type="ECO:0000313" key="2">
    <source>
        <dbReference type="EMBL" id="PMR71746.1"/>
    </source>
</evidence>
<dbReference type="RefSeq" id="WP_102626164.1">
    <property type="nucleotide sequence ID" value="NZ_PDOH01000028.1"/>
</dbReference>
<comment type="caution">
    <text evidence="2">The sequence shown here is derived from an EMBL/GenBank/DDBJ whole genome shotgun (WGS) entry which is preliminary data.</text>
</comment>
<feature type="compositionally biased region" description="Polar residues" evidence="1">
    <location>
        <begin position="209"/>
        <end position="218"/>
    </location>
</feature>
<evidence type="ECO:0000313" key="3">
    <source>
        <dbReference type="Proteomes" id="UP000235346"/>
    </source>
</evidence>
<feature type="region of interest" description="Disordered" evidence="1">
    <location>
        <begin position="203"/>
        <end position="233"/>
    </location>
</feature>
<protein>
    <submittedName>
        <fullName evidence="2">Uncharacterized protein</fullName>
    </submittedName>
</protein>
<reference evidence="2 3" key="1">
    <citation type="submission" date="2018-01" db="EMBL/GenBank/DDBJ databases">
        <title>Halomonas endophytica sp. nov., isolated from storage liquid in the stems of Populus euphratica.</title>
        <authorList>
            <person name="Chen C."/>
        </authorList>
    </citation>
    <scope>NUCLEOTIDE SEQUENCE [LARGE SCALE GENOMIC DNA]</scope>
    <source>
        <strain evidence="2 3">DSM 26881</strain>
    </source>
</reference>
<name>A0A2N7TU95_9GAMM</name>
<dbReference type="Proteomes" id="UP000235346">
    <property type="component" value="Unassembled WGS sequence"/>
</dbReference>
<keyword evidence="3" id="KW-1185">Reference proteome</keyword>
<gene>
    <name evidence="2" type="ORF">C1H66_01545</name>
</gene>